<proteinExistence type="predicted"/>
<feature type="compositionally biased region" description="Low complexity" evidence="1">
    <location>
        <begin position="281"/>
        <end position="297"/>
    </location>
</feature>
<dbReference type="AlphaFoldDB" id="A0A5C4XSQ0"/>
<evidence type="ECO:0000256" key="1">
    <source>
        <dbReference type="SAM" id="MobiDB-lite"/>
    </source>
</evidence>
<dbReference type="EMBL" id="VDMN01000001">
    <property type="protein sequence ID" value="TNM66121.1"/>
    <property type="molecule type" value="Genomic_DNA"/>
</dbReference>
<gene>
    <name evidence="2" type="primary">bcsN</name>
    <name evidence="2" type="ORF">FHP24_07855</name>
</gene>
<evidence type="ECO:0000313" key="2">
    <source>
        <dbReference type="EMBL" id="TNM66121.1"/>
    </source>
</evidence>
<dbReference type="InterPro" id="IPR031482">
    <property type="entry name" value="CBP_BcsN"/>
</dbReference>
<dbReference type="OrthoDB" id="7948789at2"/>
<keyword evidence="3" id="KW-1185">Reference proteome</keyword>
<comment type="caution">
    <text evidence="2">The sequence shown here is derived from an EMBL/GenBank/DDBJ whole genome shotgun (WGS) entry which is preliminary data.</text>
</comment>
<reference evidence="2 3" key="1">
    <citation type="submission" date="2019-06" db="EMBL/GenBank/DDBJ databases">
        <title>The draft genome of Rhizobium smilacinae PTYR-5.</title>
        <authorList>
            <person name="Liu L."/>
            <person name="Li L."/>
            <person name="Zhang X."/>
        </authorList>
    </citation>
    <scope>NUCLEOTIDE SEQUENCE [LARGE SCALE GENOMIC DNA]</scope>
    <source>
        <strain evidence="2 3">PTYR-5</strain>
    </source>
</reference>
<accession>A0A5C4XSQ0</accession>
<dbReference type="Pfam" id="PF17038">
    <property type="entry name" value="CBP_BcsN"/>
    <property type="match status" value="1"/>
</dbReference>
<dbReference type="Proteomes" id="UP000311605">
    <property type="component" value="Unassembled WGS sequence"/>
</dbReference>
<sequence>MSNACLPQDWISMTDRHFMTLQPGWRACRPALTALMGLAALTLAGCAGKPIQSEAFIKSVPPEQAMVMPPPAGPAVVSIIERRFNNAISQDIHLGTDASTPGQNMLKVQLYGTESAYRHADNSLGMSSITEGRISSEMRQSLPRIAMAKSQFYVQNAYGPFGYAFGRGRGSDLCLYAWQQIRTRDQGTPFANYGVIQIRLRTCEANATEQKLLSVMYNFTINASVDALGWNPYGANREFNSAVGTTGAPIYPRPASAEPIVQTLPPRQTTSYAPRVQVRRVQPAPRAVAPPVSQPQPQLEPRGPRVPSPFGGGYSSATGRPSDGYAAATSSSGTTAPAAQRVTVPSPSCTMATDGADVVCR</sequence>
<feature type="compositionally biased region" description="Low complexity" evidence="1">
    <location>
        <begin position="326"/>
        <end position="339"/>
    </location>
</feature>
<name>A0A5C4XSQ0_9HYPH</name>
<protein>
    <submittedName>
        <fullName evidence="2">Cellulose biosynthesis protein BcsN</fullName>
    </submittedName>
</protein>
<feature type="region of interest" description="Disordered" evidence="1">
    <location>
        <begin position="281"/>
        <end position="361"/>
    </location>
</feature>
<organism evidence="2 3">
    <name type="scientific">Aliirhizobium smilacinae</name>
    <dbReference type="NCBI Taxonomy" id="1395944"/>
    <lineage>
        <taxon>Bacteria</taxon>
        <taxon>Pseudomonadati</taxon>
        <taxon>Pseudomonadota</taxon>
        <taxon>Alphaproteobacteria</taxon>
        <taxon>Hyphomicrobiales</taxon>
        <taxon>Rhizobiaceae</taxon>
        <taxon>Aliirhizobium</taxon>
    </lineage>
</organism>
<evidence type="ECO:0000313" key="3">
    <source>
        <dbReference type="Proteomes" id="UP000311605"/>
    </source>
</evidence>